<dbReference type="InterPro" id="IPR001932">
    <property type="entry name" value="PPM-type_phosphatase-like_dom"/>
</dbReference>
<dbReference type="RefSeq" id="WP_103223957.1">
    <property type="nucleotide sequence ID" value="NZ_PPCN01000009.1"/>
</dbReference>
<keyword evidence="3" id="KW-1185">Reference proteome</keyword>
<dbReference type="OrthoDB" id="9801841at2"/>
<dbReference type="InterPro" id="IPR015655">
    <property type="entry name" value="PP2C"/>
</dbReference>
<evidence type="ECO:0000259" key="1">
    <source>
        <dbReference type="PROSITE" id="PS51746"/>
    </source>
</evidence>
<evidence type="ECO:0000313" key="3">
    <source>
        <dbReference type="Proteomes" id="UP000236959"/>
    </source>
</evidence>
<dbReference type="PANTHER" id="PTHR47992">
    <property type="entry name" value="PROTEIN PHOSPHATASE"/>
    <property type="match status" value="1"/>
</dbReference>
<sequence length="255" mass="27166">MIGKIQEALRGYAVGITHTGRVREENQDTYFVDESKGIFAVMDGAGGLSGGAIASGLVKQALFNVTLPRSAEDLLEQFESRVIVAKDRIESAVAKAEGGQMGTTIAALLTYDSNFACIWAGDSRVYRFRNGQLEQLTTDHTEAQELVDQNVLTEEEAKTFARRHVITRAIGSGLDLELEMVSGNLLPGDRFLLCSDGLTGHLDDTVIGTFLMNGAPNAAAQCLIKGALDGGGSDNVTVVIVDIDRISAAEGATDR</sequence>
<dbReference type="CDD" id="cd00143">
    <property type="entry name" value="PP2Cc"/>
    <property type="match status" value="1"/>
</dbReference>
<dbReference type="InterPro" id="IPR036457">
    <property type="entry name" value="PPM-type-like_dom_sf"/>
</dbReference>
<dbReference type="PROSITE" id="PS51746">
    <property type="entry name" value="PPM_2"/>
    <property type="match status" value="1"/>
</dbReference>
<evidence type="ECO:0000313" key="2">
    <source>
        <dbReference type="EMBL" id="POF29267.1"/>
    </source>
</evidence>
<accession>A0A2S3UNH0</accession>
<dbReference type="Gene3D" id="3.60.40.10">
    <property type="entry name" value="PPM-type phosphatase domain"/>
    <property type="match status" value="1"/>
</dbReference>
<proteinExistence type="predicted"/>
<comment type="caution">
    <text evidence="2">The sequence shown here is derived from an EMBL/GenBank/DDBJ whole genome shotgun (WGS) entry which is preliminary data.</text>
</comment>
<dbReference type="SMART" id="SM00331">
    <property type="entry name" value="PP2C_SIG"/>
    <property type="match status" value="1"/>
</dbReference>
<feature type="domain" description="PPM-type phosphatase" evidence="1">
    <location>
        <begin position="13"/>
        <end position="243"/>
    </location>
</feature>
<dbReference type="SMART" id="SM00332">
    <property type="entry name" value="PP2Cc"/>
    <property type="match status" value="1"/>
</dbReference>
<dbReference type="SUPFAM" id="SSF81606">
    <property type="entry name" value="PP2C-like"/>
    <property type="match status" value="1"/>
</dbReference>
<gene>
    <name evidence="2" type="ORF">CLV41_10937</name>
</gene>
<dbReference type="Pfam" id="PF13672">
    <property type="entry name" value="PP2C_2"/>
    <property type="match status" value="1"/>
</dbReference>
<dbReference type="Proteomes" id="UP000236959">
    <property type="component" value="Unassembled WGS sequence"/>
</dbReference>
<protein>
    <submittedName>
        <fullName evidence="2">Protein phosphatase</fullName>
    </submittedName>
</protein>
<dbReference type="GO" id="GO:0004722">
    <property type="term" value="F:protein serine/threonine phosphatase activity"/>
    <property type="evidence" value="ECO:0007669"/>
    <property type="project" value="InterPro"/>
</dbReference>
<name>A0A2S3UNH0_9HYPH</name>
<dbReference type="EMBL" id="PPCN01000009">
    <property type="protein sequence ID" value="POF29267.1"/>
    <property type="molecule type" value="Genomic_DNA"/>
</dbReference>
<organism evidence="2 3">
    <name type="scientific">Roseibium marinum</name>
    <dbReference type="NCBI Taxonomy" id="281252"/>
    <lineage>
        <taxon>Bacteria</taxon>
        <taxon>Pseudomonadati</taxon>
        <taxon>Pseudomonadota</taxon>
        <taxon>Alphaproteobacteria</taxon>
        <taxon>Hyphomicrobiales</taxon>
        <taxon>Stappiaceae</taxon>
        <taxon>Roseibium</taxon>
    </lineage>
</organism>
<dbReference type="AlphaFoldDB" id="A0A2S3UNH0"/>
<reference evidence="2 3" key="1">
    <citation type="submission" date="2018-01" db="EMBL/GenBank/DDBJ databases">
        <title>Genomic Encyclopedia of Archaeal and Bacterial Type Strains, Phase II (KMG-II): from individual species to whole genera.</title>
        <authorList>
            <person name="Goeker M."/>
        </authorList>
    </citation>
    <scope>NUCLEOTIDE SEQUENCE [LARGE SCALE GENOMIC DNA]</scope>
    <source>
        <strain evidence="2 3">DSM 17023</strain>
    </source>
</reference>